<keyword evidence="3" id="KW-0285">Flavoprotein</keyword>
<keyword evidence="9" id="KW-1185">Reference proteome</keyword>
<evidence type="ECO:0000256" key="5">
    <source>
        <dbReference type="ARBA" id="ARBA00023002"/>
    </source>
</evidence>
<name>A0A3N2QA92_SODAK</name>
<gene>
    <name evidence="8" type="ORF">SODALDRAFT_305841</name>
</gene>
<reference evidence="8 9" key="1">
    <citation type="journal article" date="2018" name="Mol. Ecol.">
        <title>The obligate alkalophilic soda-lake fungus Sodiomyces alkalinus has shifted to a protein diet.</title>
        <authorList>
            <person name="Grum-Grzhimaylo A.A."/>
            <person name="Falkoski D.L."/>
            <person name="van den Heuvel J."/>
            <person name="Valero-Jimenez C.A."/>
            <person name="Min B."/>
            <person name="Choi I.G."/>
            <person name="Lipzen A."/>
            <person name="Daum C.G."/>
            <person name="Aanen D.K."/>
            <person name="Tsang A."/>
            <person name="Henrissat B."/>
            <person name="Bilanenko E.N."/>
            <person name="de Vries R.P."/>
            <person name="van Kan J.A.L."/>
            <person name="Grigoriev I.V."/>
            <person name="Debets A.J.M."/>
        </authorList>
    </citation>
    <scope>NUCLEOTIDE SEQUENCE [LARGE SCALE GENOMIC DNA]</scope>
    <source>
        <strain evidence="8 9">F11</strain>
    </source>
</reference>
<dbReference type="InterPro" id="IPR012951">
    <property type="entry name" value="BBE"/>
</dbReference>
<dbReference type="SUPFAM" id="SSF56176">
    <property type="entry name" value="FAD-binding/transporter-associated domain-like"/>
    <property type="match status" value="1"/>
</dbReference>
<dbReference type="PROSITE" id="PS51387">
    <property type="entry name" value="FAD_PCMH"/>
    <property type="match status" value="1"/>
</dbReference>
<evidence type="ECO:0000313" key="9">
    <source>
        <dbReference type="Proteomes" id="UP000272025"/>
    </source>
</evidence>
<dbReference type="GO" id="GO:0071949">
    <property type="term" value="F:FAD binding"/>
    <property type="evidence" value="ECO:0007669"/>
    <property type="project" value="InterPro"/>
</dbReference>
<feature type="signal peptide" evidence="6">
    <location>
        <begin position="1"/>
        <end position="25"/>
    </location>
</feature>
<keyword evidence="4" id="KW-0274">FAD</keyword>
<comment type="cofactor">
    <cofactor evidence="1">
        <name>FAD</name>
        <dbReference type="ChEBI" id="CHEBI:57692"/>
    </cofactor>
</comment>
<dbReference type="PANTHER" id="PTHR42973:SF39">
    <property type="entry name" value="FAD-BINDING PCMH-TYPE DOMAIN-CONTAINING PROTEIN"/>
    <property type="match status" value="1"/>
</dbReference>
<dbReference type="OrthoDB" id="9983560at2759"/>
<dbReference type="GeneID" id="39577501"/>
<sequence length="599" mass="65304">MVPPLSTALKLALSAVLLAATPIAAQDSPVTRVWEGKEYACKCYPGDECWPQQNAWGSLNDTVDGNLHVHIPPEAACHNTFEGPLGTVETYDAQECQHVMQNYADEEWSTGQQALLLWKYFTNHTCTPTNNPNEPCTLGYYGVYVIEAQTTDHIKASIDFARENNLRLVIRNTGHDFIGRSTGWGALIINTFGFKDVQFIDAWTGAGDYDGGAVRVGAGIQGRDLLRQAFAHNVAVVTGECPTVGIAGGLVGGGGHGPLTTLHGMVADNALEFDAITAEGEFVTANADENADLFYALKGGGPSTYAVVTSATFRTYPEEMASGGELYINATVPGTTEDQVWEGVRIFHSYANHLVDHGLYVYYEVAPFTLRIRPYVAIGKTREELDAIVAPILADLTAAGVPFTATSKQFASFFELYMDLFEDEGAGAFALTGGWAFTHDDVAARNDDIVDAFKLVVSPREDLAYTGVVIGHLFNPGYGWPSAADSATHPKWRNSTDFVISIVPVPVDASLEKKAELQDLLTNTVDAALREAGPEGFTYINEADPYQPNWQEAFWGDVYERLVCIRRKWDPNGVFYSIATPGTEDWEVIEYGTRLCKAV</sequence>
<dbReference type="InterPro" id="IPR036318">
    <property type="entry name" value="FAD-bd_PCMH-like_sf"/>
</dbReference>
<feature type="domain" description="FAD-binding PCMH-type" evidence="7">
    <location>
        <begin position="138"/>
        <end position="318"/>
    </location>
</feature>
<dbReference type="Proteomes" id="UP000272025">
    <property type="component" value="Unassembled WGS sequence"/>
</dbReference>
<organism evidence="8 9">
    <name type="scientific">Sodiomyces alkalinus (strain CBS 110278 / VKM F-3762 / F11)</name>
    <name type="common">Alkaliphilic filamentous fungus</name>
    <dbReference type="NCBI Taxonomy" id="1314773"/>
    <lineage>
        <taxon>Eukaryota</taxon>
        <taxon>Fungi</taxon>
        <taxon>Dikarya</taxon>
        <taxon>Ascomycota</taxon>
        <taxon>Pezizomycotina</taxon>
        <taxon>Sordariomycetes</taxon>
        <taxon>Hypocreomycetidae</taxon>
        <taxon>Glomerellales</taxon>
        <taxon>Plectosphaerellaceae</taxon>
        <taxon>Sodiomyces</taxon>
    </lineage>
</organism>
<dbReference type="Pfam" id="PF08031">
    <property type="entry name" value="BBE"/>
    <property type="match status" value="1"/>
</dbReference>
<evidence type="ECO:0000313" key="8">
    <source>
        <dbReference type="EMBL" id="ROT43662.1"/>
    </source>
</evidence>
<dbReference type="RefSeq" id="XP_028471468.1">
    <property type="nucleotide sequence ID" value="XM_028609023.1"/>
</dbReference>
<dbReference type="Pfam" id="PF01565">
    <property type="entry name" value="FAD_binding_4"/>
    <property type="match status" value="1"/>
</dbReference>
<dbReference type="AlphaFoldDB" id="A0A3N2QA92"/>
<dbReference type="InterPro" id="IPR016169">
    <property type="entry name" value="FAD-bd_PCMH_sub2"/>
</dbReference>
<accession>A0A3N2QA92</accession>
<evidence type="ECO:0000256" key="1">
    <source>
        <dbReference type="ARBA" id="ARBA00001974"/>
    </source>
</evidence>
<keyword evidence="6" id="KW-0732">Signal</keyword>
<dbReference type="Gene3D" id="3.30.465.10">
    <property type="match status" value="2"/>
</dbReference>
<proteinExistence type="inferred from homology"/>
<dbReference type="InterPro" id="IPR006094">
    <property type="entry name" value="Oxid_FAD_bind_N"/>
</dbReference>
<dbReference type="InterPro" id="IPR016166">
    <property type="entry name" value="FAD-bd_PCMH"/>
</dbReference>
<dbReference type="EMBL" id="ML119051">
    <property type="protein sequence ID" value="ROT43662.1"/>
    <property type="molecule type" value="Genomic_DNA"/>
</dbReference>
<keyword evidence="5" id="KW-0560">Oxidoreductase</keyword>
<dbReference type="GO" id="GO:0016491">
    <property type="term" value="F:oxidoreductase activity"/>
    <property type="evidence" value="ECO:0007669"/>
    <property type="project" value="UniProtKB-KW"/>
</dbReference>
<comment type="similarity">
    <text evidence="2">Belongs to the oxygen-dependent FAD-linked oxidoreductase family.</text>
</comment>
<evidence type="ECO:0000259" key="7">
    <source>
        <dbReference type="PROSITE" id="PS51387"/>
    </source>
</evidence>
<dbReference type="STRING" id="1314773.A0A3N2QA92"/>
<dbReference type="InterPro" id="IPR050416">
    <property type="entry name" value="FAD-linked_Oxidoreductase"/>
</dbReference>
<evidence type="ECO:0000256" key="4">
    <source>
        <dbReference type="ARBA" id="ARBA00022827"/>
    </source>
</evidence>
<protein>
    <submittedName>
        <fullName evidence="8">Isoamyl alcohol oxidase</fullName>
    </submittedName>
</protein>
<evidence type="ECO:0000256" key="2">
    <source>
        <dbReference type="ARBA" id="ARBA00005466"/>
    </source>
</evidence>
<evidence type="ECO:0000256" key="3">
    <source>
        <dbReference type="ARBA" id="ARBA00022630"/>
    </source>
</evidence>
<feature type="chain" id="PRO_5017996911" evidence="6">
    <location>
        <begin position="26"/>
        <end position="599"/>
    </location>
</feature>
<evidence type="ECO:0000256" key="6">
    <source>
        <dbReference type="SAM" id="SignalP"/>
    </source>
</evidence>
<dbReference type="PANTHER" id="PTHR42973">
    <property type="entry name" value="BINDING OXIDOREDUCTASE, PUTATIVE (AFU_ORTHOLOGUE AFUA_1G17690)-RELATED"/>
    <property type="match status" value="1"/>
</dbReference>